<dbReference type="GO" id="GO:0016158">
    <property type="term" value="F:inositol hexakisphosphate 3-phosphatase activity"/>
    <property type="evidence" value="ECO:0007669"/>
    <property type="project" value="InterPro"/>
</dbReference>
<feature type="domain" description="BPP" evidence="1">
    <location>
        <begin position="28"/>
        <end position="352"/>
    </location>
</feature>
<sequence>MKNFLYLIIALSIVACAGKKEIKEETADTVENIDTVRIKPKYVTQPVISDTDDPAIWINKSNPSQSLIIGTDKGDDGVLGGLYVYNLHGEIDMEKSIKNLERPNNVDIAYGLPYNGDTIDIAVCTERFTNSIRVFKLPEMQAIDNGGIPVFEDDTLRSPMGIALYTRPSDKQIFAVVGRKEGPTDGTYLYQYELKSNGGVVKGELVRKFGIWSGEKEIEAIVVDNEAGFVYFSDERNSIRKYYADPAKGNEELGQFGKDNFLEDREGLSIYKKTDSTGYLLASDQSDNTFHVFTREGNNDFIAELPFSTDQSDGSEVINYNFGSEFPKGIFVAMSDDKTFQIYDWRDIEKEIEDAMQK</sequence>
<accession>A0A2T4DRI1</accession>
<reference evidence="2 3" key="1">
    <citation type="submission" date="2018-03" db="EMBL/GenBank/DDBJ databases">
        <title>Cross-interface Injection: A General Nanoliter Liquid Handling Method Applied to Single Cells Genome Amplification Automated Nanoliter Liquid Handling Applied to Single Cell Multiple Displacement Amplification.</title>
        <authorList>
            <person name="Yun J."/>
            <person name="Xu P."/>
            <person name="Xu J."/>
            <person name="Dai X."/>
            <person name="Wang Y."/>
            <person name="Zheng X."/>
            <person name="Cao C."/>
            <person name="Yi Q."/>
            <person name="Zhu Y."/>
            <person name="Wang L."/>
            <person name="Dong Z."/>
            <person name="Huang Y."/>
            <person name="Huang L."/>
            <person name="Du W."/>
        </authorList>
    </citation>
    <scope>NUCLEOTIDE SEQUENCE [LARGE SCALE GENOMIC DNA]</scope>
    <source>
        <strain evidence="2 3">Z-D1-2</strain>
    </source>
</reference>
<gene>
    <name evidence="2" type="ORF">C9994_07310</name>
</gene>
<dbReference type="Pfam" id="PF02333">
    <property type="entry name" value="Phytase"/>
    <property type="match status" value="1"/>
</dbReference>
<dbReference type="PROSITE" id="PS51662">
    <property type="entry name" value="BP_PHYTASE"/>
    <property type="match status" value="1"/>
</dbReference>
<evidence type="ECO:0000313" key="3">
    <source>
        <dbReference type="Proteomes" id="UP000240608"/>
    </source>
</evidence>
<evidence type="ECO:0000313" key="2">
    <source>
        <dbReference type="EMBL" id="PTB96429.1"/>
    </source>
</evidence>
<dbReference type="Gene3D" id="2.120.10.30">
    <property type="entry name" value="TolB, C-terminal domain"/>
    <property type="match status" value="1"/>
</dbReference>
<organism evidence="2 3">
    <name type="scientific">Marivirga lumbricoides</name>
    <dbReference type="NCBI Taxonomy" id="1046115"/>
    <lineage>
        <taxon>Bacteria</taxon>
        <taxon>Pseudomonadati</taxon>
        <taxon>Bacteroidota</taxon>
        <taxon>Cytophagia</taxon>
        <taxon>Cytophagales</taxon>
        <taxon>Marivirgaceae</taxon>
        <taxon>Marivirga</taxon>
    </lineage>
</organism>
<dbReference type="AlphaFoldDB" id="A0A2T4DRI1"/>
<evidence type="ECO:0000259" key="1">
    <source>
        <dbReference type="PROSITE" id="PS51662"/>
    </source>
</evidence>
<dbReference type="Proteomes" id="UP000240608">
    <property type="component" value="Unassembled WGS sequence"/>
</dbReference>
<dbReference type="InterPro" id="IPR011042">
    <property type="entry name" value="6-blade_b-propeller_TolB-like"/>
</dbReference>
<comment type="caution">
    <text evidence="2">The sequence shown here is derived from an EMBL/GenBank/DDBJ whole genome shotgun (WGS) entry which is preliminary data.</text>
</comment>
<name>A0A2T4DRI1_9BACT</name>
<protein>
    <submittedName>
        <fullName evidence="2">3-phytase</fullName>
    </submittedName>
</protein>
<dbReference type="InterPro" id="IPR003431">
    <property type="entry name" value="B-propeller_Phytase"/>
</dbReference>
<proteinExistence type="predicted"/>
<dbReference type="PROSITE" id="PS51257">
    <property type="entry name" value="PROKAR_LIPOPROTEIN"/>
    <property type="match status" value="1"/>
</dbReference>
<dbReference type="EMBL" id="PYVU01000051">
    <property type="protein sequence ID" value="PTB96429.1"/>
    <property type="molecule type" value="Genomic_DNA"/>
</dbReference>
<dbReference type="SUPFAM" id="SSF50956">
    <property type="entry name" value="Thermostable phytase (3-phytase)"/>
    <property type="match status" value="1"/>
</dbReference>